<organism evidence="3 4">
    <name type="scientific">Fructilactobacillus florum DSM 22689 = JCM 16035</name>
    <dbReference type="NCBI Taxonomy" id="1423745"/>
    <lineage>
        <taxon>Bacteria</taxon>
        <taxon>Bacillati</taxon>
        <taxon>Bacillota</taxon>
        <taxon>Bacilli</taxon>
        <taxon>Lactobacillales</taxon>
        <taxon>Lactobacillaceae</taxon>
        <taxon>Fructilactobacillus</taxon>
    </lineage>
</organism>
<dbReference type="Gene3D" id="3.30.470.20">
    <property type="entry name" value="ATP-grasp fold, B domain"/>
    <property type="match status" value="1"/>
</dbReference>
<dbReference type="EMBL" id="AYZI01000003">
    <property type="protein sequence ID" value="KRM91862.1"/>
    <property type="molecule type" value="Genomic_DNA"/>
</dbReference>
<dbReference type="STRING" id="1423745.GCA_001311215_01763"/>
<evidence type="ECO:0000313" key="3">
    <source>
        <dbReference type="EMBL" id="KRM91862.1"/>
    </source>
</evidence>
<name>A0A0R2CV84_9LACO</name>
<evidence type="ECO:0000256" key="1">
    <source>
        <dbReference type="PROSITE-ProRule" id="PRU00409"/>
    </source>
</evidence>
<dbReference type="PROSITE" id="PS50975">
    <property type="entry name" value="ATP_GRASP"/>
    <property type="match status" value="1"/>
</dbReference>
<dbReference type="InterPro" id="IPR011761">
    <property type="entry name" value="ATP-grasp"/>
</dbReference>
<dbReference type="Proteomes" id="UP000051586">
    <property type="component" value="Unassembled WGS sequence"/>
</dbReference>
<keyword evidence="1" id="KW-0547">Nucleotide-binding</keyword>
<proteinExistence type="predicted"/>
<gene>
    <name evidence="3" type="ORF">FC87_GL000687</name>
</gene>
<dbReference type="RefSeq" id="WP_009166726.1">
    <property type="nucleotide sequence ID" value="NZ_AYZI01000003.1"/>
</dbReference>
<comment type="caution">
    <text evidence="3">The sequence shown here is derived from an EMBL/GenBank/DDBJ whole genome shotgun (WGS) entry which is preliminary data.</text>
</comment>
<reference evidence="3 4" key="1">
    <citation type="journal article" date="2015" name="Genome Announc.">
        <title>Expanding the biotechnology potential of lactobacilli through comparative genomics of 213 strains and associated genera.</title>
        <authorList>
            <person name="Sun Z."/>
            <person name="Harris H.M."/>
            <person name="McCann A."/>
            <person name="Guo C."/>
            <person name="Argimon S."/>
            <person name="Zhang W."/>
            <person name="Yang X."/>
            <person name="Jeffery I.B."/>
            <person name="Cooney J.C."/>
            <person name="Kagawa T.F."/>
            <person name="Liu W."/>
            <person name="Song Y."/>
            <person name="Salvetti E."/>
            <person name="Wrobel A."/>
            <person name="Rasinkangas P."/>
            <person name="Parkhill J."/>
            <person name="Rea M.C."/>
            <person name="O'Sullivan O."/>
            <person name="Ritari J."/>
            <person name="Douillard F.P."/>
            <person name="Paul Ross R."/>
            <person name="Yang R."/>
            <person name="Briner A.E."/>
            <person name="Felis G.E."/>
            <person name="de Vos W.M."/>
            <person name="Barrangou R."/>
            <person name="Klaenhammer T.R."/>
            <person name="Caufield P.W."/>
            <person name="Cui Y."/>
            <person name="Zhang H."/>
            <person name="O'Toole P.W."/>
        </authorList>
    </citation>
    <scope>NUCLEOTIDE SEQUENCE [LARGE SCALE GENOMIC DNA]</scope>
    <source>
        <strain evidence="3 4">DSM 22689</strain>
    </source>
</reference>
<evidence type="ECO:0000259" key="2">
    <source>
        <dbReference type="PROSITE" id="PS50975"/>
    </source>
</evidence>
<dbReference type="GO" id="GO:0046872">
    <property type="term" value="F:metal ion binding"/>
    <property type="evidence" value="ECO:0007669"/>
    <property type="project" value="InterPro"/>
</dbReference>
<accession>A0A0R2CV84</accession>
<protein>
    <recommendedName>
        <fullName evidence="2">ATP-grasp domain-containing protein</fullName>
    </recommendedName>
</protein>
<keyword evidence="1" id="KW-0067">ATP-binding</keyword>
<dbReference type="AlphaFoldDB" id="A0A0R2CV84"/>
<dbReference type="SUPFAM" id="SSF56059">
    <property type="entry name" value="Glutathione synthetase ATP-binding domain-like"/>
    <property type="match status" value="1"/>
</dbReference>
<dbReference type="PATRIC" id="fig|1423745.4.peg.727"/>
<feature type="domain" description="ATP-grasp" evidence="2">
    <location>
        <begin position="127"/>
        <end position="327"/>
    </location>
</feature>
<evidence type="ECO:0000313" key="4">
    <source>
        <dbReference type="Proteomes" id="UP000051586"/>
    </source>
</evidence>
<dbReference type="GO" id="GO:0005524">
    <property type="term" value="F:ATP binding"/>
    <property type="evidence" value="ECO:0007669"/>
    <property type="project" value="UniProtKB-UniRule"/>
</dbReference>
<sequence length="419" mass="48842">MQNTAPKFTPILFGSDFNVYGMARSFYEINQQPVRALAEVQLAPTRYSKIVNVELIPNFSEDPVWIAELRKLKEEYRNHPEPVILIACSDGYSELISKHKAELKDVFVCPNVDFDLANQLNTKENFYQLCDQYELPYPKTRLISKIDYQNGTYTQPDTYPVALKPANSIEWVDIHFEGRKKVFIIRSAAEFNEVIKKIYTNGYTSDMILQDFIPGDDSNMRVVNAYVDKQHHVKMMCLGHPLLEDPAPGAIGNYVAILPEYDEKIYQQLQNFLEQINYTGFADFDLKWDVRDHSFKLFEINLRQGRSSFYVTLAGYNLAQWLVDDYVNDNLAKREPVFGNQDDQHRQLWLGVPPATFKKFAKANADKAVAEKLLATGRFGTTFWYKKDRNPMRWLLFKWMNHNYKKDFATYFAREKGDN</sequence>